<evidence type="ECO:0000256" key="5">
    <source>
        <dbReference type="ARBA" id="ARBA00023128"/>
    </source>
</evidence>
<dbReference type="EMBL" id="FUEG01000002">
    <property type="protein sequence ID" value="SJK99559.1"/>
    <property type="molecule type" value="Genomic_DNA"/>
</dbReference>
<evidence type="ECO:0000313" key="7">
    <source>
        <dbReference type="EMBL" id="SJK99559.1"/>
    </source>
</evidence>
<dbReference type="SUPFAM" id="SSF56112">
    <property type="entry name" value="Protein kinase-like (PK-like)"/>
    <property type="match status" value="1"/>
</dbReference>
<reference evidence="8" key="1">
    <citation type="journal article" date="2017" name="Nat. Ecol. Evol.">
        <title>Genome expansion and lineage-specific genetic innovations in the forest pathogenic fungi Armillaria.</title>
        <authorList>
            <person name="Sipos G."/>
            <person name="Prasanna A.N."/>
            <person name="Walter M.C."/>
            <person name="O'Connor E."/>
            <person name="Balint B."/>
            <person name="Krizsan K."/>
            <person name="Kiss B."/>
            <person name="Hess J."/>
            <person name="Varga T."/>
            <person name="Slot J."/>
            <person name="Riley R."/>
            <person name="Boka B."/>
            <person name="Rigling D."/>
            <person name="Barry K."/>
            <person name="Lee J."/>
            <person name="Mihaltcheva S."/>
            <person name="LaButti K."/>
            <person name="Lipzen A."/>
            <person name="Waldron R."/>
            <person name="Moloney N.M."/>
            <person name="Sperisen C."/>
            <person name="Kredics L."/>
            <person name="Vagvoelgyi C."/>
            <person name="Patrignani A."/>
            <person name="Fitzpatrick D."/>
            <person name="Nagy I."/>
            <person name="Doyle S."/>
            <person name="Anderson J.B."/>
            <person name="Grigoriev I.V."/>
            <person name="Gueldener U."/>
            <person name="Muensterkoetter M."/>
            <person name="Nagy L.G."/>
        </authorList>
    </citation>
    <scope>NUCLEOTIDE SEQUENCE [LARGE SCALE GENOMIC DNA]</scope>
    <source>
        <strain evidence="8">C18/9</strain>
    </source>
</reference>
<proteinExistence type="inferred from homology"/>
<keyword evidence="4" id="KW-0809">Transit peptide</keyword>
<keyword evidence="8" id="KW-1185">Reference proteome</keyword>
<evidence type="ECO:0000313" key="8">
    <source>
        <dbReference type="Proteomes" id="UP000219338"/>
    </source>
</evidence>
<comment type="similarity">
    <text evidence="2">Belongs to the AIM9 family.</text>
</comment>
<organism evidence="7 8">
    <name type="scientific">Armillaria ostoyae</name>
    <name type="common">Armillaria root rot fungus</name>
    <dbReference type="NCBI Taxonomy" id="47428"/>
    <lineage>
        <taxon>Eukaryota</taxon>
        <taxon>Fungi</taxon>
        <taxon>Dikarya</taxon>
        <taxon>Basidiomycota</taxon>
        <taxon>Agaricomycotina</taxon>
        <taxon>Agaricomycetes</taxon>
        <taxon>Agaricomycetidae</taxon>
        <taxon>Agaricales</taxon>
        <taxon>Marasmiineae</taxon>
        <taxon>Physalacriaceae</taxon>
        <taxon>Armillaria</taxon>
    </lineage>
</organism>
<keyword evidence="5" id="KW-0496">Mitochondrion</keyword>
<dbReference type="OMA" id="KMNEYLF"/>
<dbReference type="PANTHER" id="PTHR36091:SF1">
    <property type="entry name" value="ALTERED INHERITANCE OF MITOCHONDRIA PROTEIN 9, MITOCHONDRIAL"/>
    <property type="match status" value="1"/>
</dbReference>
<evidence type="ECO:0000256" key="6">
    <source>
        <dbReference type="ARBA" id="ARBA00031849"/>
    </source>
</evidence>
<dbReference type="AlphaFoldDB" id="A0A284QSX7"/>
<accession>A0A284QSX7</accession>
<dbReference type="PANTHER" id="PTHR36091">
    <property type="entry name" value="ALTERED INHERITANCE OF MITOCHONDRIA PROTEIN 9, MITOCHONDRIAL"/>
    <property type="match status" value="1"/>
</dbReference>
<dbReference type="Proteomes" id="UP000219338">
    <property type="component" value="Unassembled WGS sequence"/>
</dbReference>
<dbReference type="GO" id="GO:0005739">
    <property type="term" value="C:mitochondrion"/>
    <property type="evidence" value="ECO:0007669"/>
    <property type="project" value="UniProtKB-SubCell"/>
</dbReference>
<dbReference type="OrthoDB" id="2831558at2759"/>
<sequence length="541" mass="61587">MAQLRIFFQSSHRTKRARSMSSLATHTLYSPSGRWLYNDAEQRAARYTPFDVDALQEIACKSVDARHCTAFTKIAEGSYNKIFLLEFDNASRAVARIPSSIVGNTRLSTCSEVATMQFVRDELESRYAPKVLPWNSSSSNPVASPFILMEYLPNPPLQSCWYHIKGVQTGYAMSDICWLQYLFTLRKFSQIGSLYFKEDVNPELQNRPLYLSDEDNQRLSAQKYRIGPIVDREWWRGERRDMRADRGPWSDMASYITAAARLAQECLSRGIDTNSSFARSSQQDVPEIHRLLEKCIAVAPHLAPPDSSLLSPLLAHPDMSASNMLIESPEKPSITCFLDWQGAIVAPVFMQATIPALLAYTDGVFELDSEGCVPPLPEDIDKRPSDEQEYLLLHHKLLSRYRFYLAQLPKLAPIHAAAWRYPHQEVTSDLPLYVLRCWADGPLKLRDALIKISDSEFSAIPCAIDFSPAEREAHDKEMRARVRYQGMVDKLVEYVGCDGQGWVQEERFEEARRAVEGAARQWDDAVGPFPFRDGSWSFFLN</sequence>
<evidence type="ECO:0000256" key="2">
    <source>
        <dbReference type="ARBA" id="ARBA00005543"/>
    </source>
</evidence>
<evidence type="ECO:0000256" key="1">
    <source>
        <dbReference type="ARBA" id="ARBA00004173"/>
    </source>
</evidence>
<evidence type="ECO:0000256" key="4">
    <source>
        <dbReference type="ARBA" id="ARBA00022946"/>
    </source>
</evidence>
<gene>
    <name evidence="7" type="ORF">ARMOST_02867</name>
</gene>
<dbReference type="InterPro" id="IPR051035">
    <property type="entry name" value="Mito_inheritance_9"/>
</dbReference>
<name>A0A284QSX7_ARMOS</name>
<comment type="subcellular location">
    <subcellularLocation>
        <location evidence="1">Mitochondrion</location>
    </subcellularLocation>
</comment>
<protein>
    <recommendedName>
        <fullName evidence="3">Altered inheritance of mitochondria protein 9, mitochondrial</fullName>
    </recommendedName>
    <alternativeName>
        <fullName evidence="6">Found in mitochondrial proteome protein 29</fullName>
    </alternativeName>
</protein>
<evidence type="ECO:0000256" key="3">
    <source>
        <dbReference type="ARBA" id="ARBA00016197"/>
    </source>
</evidence>
<dbReference type="InterPro" id="IPR011009">
    <property type="entry name" value="Kinase-like_dom_sf"/>
</dbReference>